<protein>
    <submittedName>
        <fullName evidence="3">NADP-dependent oxidoreductase domain-containing protein</fullName>
    </submittedName>
</protein>
<proteinExistence type="predicted"/>
<dbReference type="CDD" id="cd19071">
    <property type="entry name" value="AKR_AKR1-5-like"/>
    <property type="match status" value="1"/>
</dbReference>
<dbReference type="GeneID" id="90035321"/>
<dbReference type="Proteomes" id="UP001498771">
    <property type="component" value="Unassembled WGS sequence"/>
</dbReference>
<sequence>MSASLSLSSTIKLSSGHAIPVIGFGVYHGNGEAVAHALRAGYRLIDTADFYNNEGDCGKAVRDFMAETGTPRSAIFYTTKLWNNNHGYTLTAKAIDEAIARAGIDYIDLYLIHSPLTSSELRLGSWKAMQDAVDAGKIKSIGVSNYGVHHLEELFTWDGFRIPPAVNQVELHPWLARKDLVDYCRSKGILMEAYCPVTRGVRFGEPAVVELAAKHGVTPAQVLIRWSMQMGFVPLPKSNHEERIKVNLDVFGFDLDEDDMHKLDTGKYEPVAAWDPVTAPL</sequence>
<dbReference type="InterPro" id="IPR018170">
    <property type="entry name" value="Aldo/ket_reductase_CS"/>
</dbReference>
<evidence type="ECO:0000259" key="2">
    <source>
        <dbReference type="Pfam" id="PF00248"/>
    </source>
</evidence>
<dbReference type="PIRSF" id="PIRSF000097">
    <property type="entry name" value="AKR"/>
    <property type="match status" value="1"/>
</dbReference>
<dbReference type="PROSITE" id="PS00798">
    <property type="entry name" value="ALDOKETO_REDUCTASE_1"/>
    <property type="match status" value="1"/>
</dbReference>
<dbReference type="InterPro" id="IPR036812">
    <property type="entry name" value="NAD(P)_OxRdtase_dom_sf"/>
</dbReference>
<dbReference type="PANTHER" id="PTHR43827">
    <property type="entry name" value="2,5-DIKETO-D-GLUCONIC ACID REDUCTASE"/>
    <property type="match status" value="1"/>
</dbReference>
<reference evidence="3 4" key="1">
    <citation type="submission" date="2024-03" db="EMBL/GenBank/DDBJ databases">
        <title>Genome-scale model development and genomic sequencing of the oleaginous clade Lipomyces.</title>
        <authorList>
            <consortium name="Lawrence Berkeley National Laboratory"/>
            <person name="Czajka J.J."/>
            <person name="Han Y."/>
            <person name="Kim J."/>
            <person name="Mondo S.J."/>
            <person name="Hofstad B.A."/>
            <person name="Robles A."/>
            <person name="Haridas S."/>
            <person name="Riley R."/>
            <person name="LaButti K."/>
            <person name="Pangilinan J."/>
            <person name="Andreopoulos W."/>
            <person name="Lipzen A."/>
            <person name="Yan J."/>
            <person name="Wang M."/>
            <person name="Ng V."/>
            <person name="Grigoriev I.V."/>
            <person name="Spatafora J.W."/>
            <person name="Magnuson J.K."/>
            <person name="Baker S.E."/>
            <person name="Pomraning K.R."/>
        </authorList>
    </citation>
    <scope>NUCLEOTIDE SEQUENCE [LARGE SCALE GENOMIC DNA]</scope>
    <source>
        <strain evidence="3 4">Phaff 52-87</strain>
    </source>
</reference>
<dbReference type="InterPro" id="IPR023210">
    <property type="entry name" value="NADP_OxRdtase_dom"/>
</dbReference>
<dbReference type="PRINTS" id="PR00069">
    <property type="entry name" value="ALDKETRDTASE"/>
</dbReference>
<keyword evidence="1" id="KW-0560">Oxidoreductase</keyword>
<accession>A0ABR1F6V9</accession>
<dbReference type="Pfam" id="PF00248">
    <property type="entry name" value="Aldo_ket_red"/>
    <property type="match status" value="1"/>
</dbReference>
<name>A0ABR1F6V9_9ASCO</name>
<dbReference type="PROSITE" id="PS00062">
    <property type="entry name" value="ALDOKETO_REDUCTASE_2"/>
    <property type="match status" value="1"/>
</dbReference>
<feature type="domain" description="NADP-dependent oxidoreductase" evidence="2">
    <location>
        <begin position="32"/>
        <end position="264"/>
    </location>
</feature>
<dbReference type="SUPFAM" id="SSF51430">
    <property type="entry name" value="NAD(P)-linked oxidoreductase"/>
    <property type="match status" value="1"/>
</dbReference>
<comment type="caution">
    <text evidence="3">The sequence shown here is derived from an EMBL/GenBank/DDBJ whole genome shotgun (WGS) entry which is preliminary data.</text>
</comment>
<keyword evidence="4" id="KW-1185">Reference proteome</keyword>
<gene>
    <name evidence="3" type="ORF">BZA70DRAFT_163986</name>
</gene>
<organism evidence="3 4">
    <name type="scientific">Myxozyma melibiosi</name>
    <dbReference type="NCBI Taxonomy" id="54550"/>
    <lineage>
        <taxon>Eukaryota</taxon>
        <taxon>Fungi</taxon>
        <taxon>Dikarya</taxon>
        <taxon>Ascomycota</taxon>
        <taxon>Saccharomycotina</taxon>
        <taxon>Lipomycetes</taxon>
        <taxon>Lipomycetales</taxon>
        <taxon>Lipomycetaceae</taxon>
        <taxon>Myxozyma</taxon>
    </lineage>
</organism>
<dbReference type="InterPro" id="IPR020471">
    <property type="entry name" value="AKR"/>
</dbReference>
<evidence type="ECO:0000313" key="4">
    <source>
        <dbReference type="Proteomes" id="UP001498771"/>
    </source>
</evidence>
<evidence type="ECO:0000256" key="1">
    <source>
        <dbReference type="ARBA" id="ARBA00023002"/>
    </source>
</evidence>
<dbReference type="PANTHER" id="PTHR43827:SF13">
    <property type="entry name" value="ALDO_KETO REDUCTASE FAMILY PROTEIN"/>
    <property type="match status" value="1"/>
</dbReference>
<evidence type="ECO:0000313" key="3">
    <source>
        <dbReference type="EMBL" id="KAK7205580.1"/>
    </source>
</evidence>
<dbReference type="EMBL" id="JBBJBU010000005">
    <property type="protein sequence ID" value="KAK7205580.1"/>
    <property type="molecule type" value="Genomic_DNA"/>
</dbReference>
<dbReference type="Gene3D" id="3.20.20.100">
    <property type="entry name" value="NADP-dependent oxidoreductase domain"/>
    <property type="match status" value="1"/>
</dbReference>
<dbReference type="RefSeq" id="XP_064768613.1">
    <property type="nucleotide sequence ID" value="XM_064909809.1"/>
</dbReference>